<evidence type="ECO:0000259" key="2">
    <source>
        <dbReference type="Pfam" id="PF00339"/>
    </source>
</evidence>
<gene>
    <name evidence="3" type="ORF">PRK78_007490</name>
</gene>
<feature type="domain" description="Arrestin-like N-terminal" evidence="2">
    <location>
        <begin position="38"/>
        <end position="134"/>
    </location>
</feature>
<dbReference type="AlphaFoldDB" id="A0AAF0ILG6"/>
<evidence type="ECO:0000256" key="1">
    <source>
        <dbReference type="SAM" id="MobiDB-lite"/>
    </source>
</evidence>
<dbReference type="EMBL" id="CP120631">
    <property type="protein sequence ID" value="WEW61990.1"/>
    <property type="molecule type" value="Genomic_DNA"/>
</dbReference>
<dbReference type="InterPro" id="IPR014752">
    <property type="entry name" value="Arrestin-like_C"/>
</dbReference>
<keyword evidence="4" id="KW-1185">Reference proteome</keyword>
<dbReference type="Gene3D" id="2.60.40.640">
    <property type="match status" value="1"/>
</dbReference>
<name>A0AAF0ILG6_9EURO</name>
<evidence type="ECO:0000313" key="4">
    <source>
        <dbReference type="Proteomes" id="UP001219355"/>
    </source>
</evidence>
<feature type="compositionally biased region" description="Low complexity" evidence="1">
    <location>
        <begin position="362"/>
        <end position="387"/>
    </location>
</feature>
<dbReference type="PANTHER" id="PTHR31904:SF1">
    <property type="entry name" value="BYPASS OF STOP CODON PROTEIN 5-RELATED"/>
    <property type="match status" value="1"/>
</dbReference>
<dbReference type="InterPro" id="IPR011021">
    <property type="entry name" value="Arrestin-like_N"/>
</dbReference>
<feature type="region of interest" description="Disordered" evidence="1">
    <location>
        <begin position="348"/>
        <end position="387"/>
    </location>
</feature>
<organism evidence="3 4">
    <name type="scientific">Emydomyces testavorans</name>
    <dbReference type="NCBI Taxonomy" id="2070801"/>
    <lineage>
        <taxon>Eukaryota</taxon>
        <taxon>Fungi</taxon>
        <taxon>Dikarya</taxon>
        <taxon>Ascomycota</taxon>
        <taxon>Pezizomycotina</taxon>
        <taxon>Eurotiomycetes</taxon>
        <taxon>Eurotiomycetidae</taxon>
        <taxon>Onygenales</taxon>
        <taxon>Nannizziopsiaceae</taxon>
        <taxon>Emydomyces</taxon>
    </lineage>
</organism>
<sequence>MPSSLRSRNTGVLHSFSRKGRLSVKITLRDEHAPKANSYTTLDAIQGEVSLSAENDVRFDQLSISFIGTSRTSIERPGYAGPTVGQSSAFHTFLKLTQPIEESQYPQPRILEAGRKYSFPFTFVVPERLLPSSCRHHVNHRQVQAAHTHLPPSLGDPMVAGHGSKLLDDMSPRMCRIQYQICARLLKIDQTDGALRPIAHAVKKVRIVPATDEEPPLDVSADSEEFCMRSEKVVKKGALWKKFGRIAIAAAQPKAFRLPPIHSSDSEDAPPTTMTKLHIRFDPDNAQEKPPKLKTLCTKLKVNTFYSLAACSDFPSKSSKMTWNLNQGLYSDTICLASRCVASASWQKHTTTSTPPSPSPSPSSSCTGSRRSSIQSTSTSSSTASLPGPTASFSGTTYYTATVLVPISLPPHKSYIPTFHSCLISRTYALDMCLSYHSPSSTTGFSTRQTISLRIPVQITGKESLSAVASRAQELGAQGAEEFFTPRVISVPGTEYVEQARLEGMGMGIGMSSGSAPSPPGYANLPAAGRLVTLSTF</sequence>
<reference evidence="3" key="1">
    <citation type="submission" date="2023-03" db="EMBL/GenBank/DDBJ databases">
        <title>Emydomyces testavorans Genome Sequence.</title>
        <authorList>
            <person name="Hoyer L."/>
        </authorList>
    </citation>
    <scope>NUCLEOTIDE SEQUENCE</scope>
    <source>
        <strain evidence="3">16-2883</strain>
    </source>
</reference>
<dbReference type="PANTHER" id="PTHR31904">
    <property type="entry name" value="BYPASS OF STOP CODON PROTEIN 5-RELATED"/>
    <property type="match status" value="1"/>
</dbReference>
<dbReference type="Proteomes" id="UP001219355">
    <property type="component" value="Chromosome 5"/>
</dbReference>
<accession>A0AAF0ILG6</accession>
<evidence type="ECO:0000313" key="3">
    <source>
        <dbReference type="EMBL" id="WEW61990.1"/>
    </source>
</evidence>
<dbReference type="InterPro" id="IPR039634">
    <property type="entry name" value="Bul1-like"/>
</dbReference>
<dbReference type="Pfam" id="PF00339">
    <property type="entry name" value="Arrestin_N"/>
    <property type="match status" value="1"/>
</dbReference>
<protein>
    <recommendedName>
        <fullName evidence="2">Arrestin-like N-terminal domain-containing protein</fullName>
    </recommendedName>
</protein>
<proteinExistence type="predicted"/>